<evidence type="ECO:0000256" key="3">
    <source>
        <dbReference type="ARBA" id="ARBA00006958"/>
    </source>
</evidence>
<keyword evidence="8" id="KW-0812">Transmembrane</keyword>
<evidence type="ECO:0000256" key="7">
    <source>
        <dbReference type="ARBA" id="ARBA00023242"/>
    </source>
</evidence>
<sequence length="466" mass="53522">SVDMSRRAENVIMSQQNIIRRTVIRSMSTILCAELSFLQKEKKKRTVWVRNWLQRKYSGATNTILKELCNEDPREYKAVLRVTPAQIDILLDLISPKIQRNDTFMRDAIPARVKLEITLMFLASGISYRLLSLFFRISKSAISKFIPEVCDAISESLHDFMKLDCLGSFYNFLIFIVLCIIFLSFTFLIITLLTITFLIIIFIDPAFLTIPTMEEWQEIQLGFHDRWNFPGCCGAIDGKHVTIQAPPNCGSEYFNYKGTNSIVLMAVVDHDYCFRYVDIGSYGRNSDGGVFQQCSLYNLLESNSVLPNGGLLVGDDAFPLKSYLLKPYSSTPTIAEKIYNYRLSRARRIVENGFGILASRFRVLGKPIQVIEESITKIILCSCTLHNWLRKTATSTYTPPGTVDYEDIINFTVILGQWRSEINKLPNIRRTRVNNRSKIVADKLRDRYKVYFNAEGAVPWQNHMIH</sequence>
<evidence type="ECO:0000259" key="9">
    <source>
        <dbReference type="Pfam" id="PF13359"/>
    </source>
</evidence>
<dbReference type="GO" id="GO:0016787">
    <property type="term" value="F:hydrolase activity"/>
    <property type="evidence" value="ECO:0007669"/>
    <property type="project" value="UniProtKB-KW"/>
</dbReference>
<evidence type="ECO:0000256" key="5">
    <source>
        <dbReference type="ARBA" id="ARBA00022723"/>
    </source>
</evidence>
<evidence type="ECO:0000256" key="6">
    <source>
        <dbReference type="ARBA" id="ARBA00022801"/>
    </source>
</evidence>
<keyword evidence="6" id="KW-0378">Hydrolase</keyword>
<dbReference type="GO" id="GO:0046872">
    <property type="term" value="F:metal ion binding"/>
    <property type="evidence" value="ECO:0007669"/>
    <property type="project" value="UniProtKB-KW"/>
</dbReference>
<dbReference type="GO" id="GO:0005634">
    <property type="term" value="C:nucleus"/>
    <property type="evidence" value="ECO:0007669"/>
    <property type="project" value="UniProtKB-SubCell"/>
</dbReference>
<dbReference type="Pfam" id="PF13359">
    <property type="entry name" value="DDE_Tnp_4"/>
    <property type="match status" value="1"/>
</dbReference>
<comment type="caution">
    <text evidence="10">The sequence shown here is derived from an EMBL/GenBank/DDBJ whole genome shotgun (WGS) entry which is preliminary data.</text>
</comment>
<comment type="subcellular location">
    <subcellularLocation>
        <location evidence="2">Nucleus</location>
    </subcellularLocation>
</comment>
<keyword evidence="7" id="KW-0539">Nucleus</keyword>
<dbReference type="InterPro" id="IPR045249">
    <property type="entry name" value="HARBI1-like"/>
</dbReference>
<comment type="cofactor">
    <cofactor evidence="1">
        <name>a divalent metal cation</name>
        <dbReference type="ChEBI" id="CHEBI:60240"/>
    </cofactor>
</comment>
<reference evidence="10 11" key="1">
    <citation type="journal article" date="2023" name="Insect Mol. Biol.">
        <title>Genome sequencing provides insights into the evolution of gene families encoding plant cell wall-degrading enzymes in longhorned beetles.</title>
        <authorList>
            <person name="Shin N.R."/>
            <person name="Okamura Y."/>
            <person name="Kirsch R."/>
            <person name="Pauchet Y."/>
        </authorList>
    </citation>
    <scope>NUCLEOTIDE SEQUENCE [LARGE SCALE GENOMIC DNA]</scope>
    <source>
        <strain evidence="10">EAD_L_NR</strain>
    </source>
</reference>
<dbReference type="InterPro" id="IPR027806">
    <property type="entry name" value="HARBI1_dom"/>
</dbReference>
<accession>A0AAV8V668</accession>
<evidence type="ECO:0000256" key="8">
    <source>
        <dbReference type="SAM" id="Phobius"/>
    </source>
</evidence>
<feature type="domain" description="DDE Tnp4" evidence="9">
    <location>
        <begin position="236"/>
        <end position="387"/>
    </location>
</feature>
<evidence type="ECO:0000256" key="2">
    <source>
        <dbReference type="ARBA" id="ARBA00004123"/>
    </source>
</evidence>
<evidence type="ECO:0000256" key="4">
    <source>
        <dbReference type="ARBA" id="ARBA00022722"/>
    </source>
</evidence>
<feature type="non-terminal residue" evidence="10">
    <location>
        <position position="1"/>
    </location>
</feature>
<keyword evidence="4" id="KW-0540">Nuclease</keyword>
<evidence type="ECO:0000256" key="1">
    <source>
        <dbReference type="ARBA" id="ARBA00001968"/>
    </source>
</evidence>
<evidence type="ECO:0000313" key="10">
    <source>
        <dbReference type="EMBL" id="KAJ8909416.1"/>
    </source>
</evidence>
<evidence type="ECO:0000313" key="11">
    <source>
        <dbReference type="Proteomes" id="UP001159042"/>
    </source>
</evidence>
<proteinExistence type="inferred from homology"/>
<dbReference type="GO" id="GO:0004518">
    <property type="term" value="F:nuclease activity"/>
    <property type="evidence" value="ECO:0007669"/>
    <property type="project" value="UniProtKB-KW"/>
</dbReference>
<feature type="transmembrane region" description="Helical" evidence="8">
    <location>
        <begin position="170"/>
        <end position="203"/>
    </location>
</feature>
<keyword evidence="8" id="KW-0472">Membrane</keyword>
<keyword evidence="8" id="KW-1133">Transmembrane helix</keyword>
<dbReference type="PANTHER" id="PTHR22930">
    <property type="match status" value="1"/>
</dbReference>
<comment type="similarity">
    <text evidence="3">Belongs to the HARBI1 family.</text>
</comment>
<keyword evidence="5" id="KW-0479">Metal-binding</keyword>
<dbReference type="PANTHER" id="PTHR22930:SF258">
    <property type="entry name" value="PROTEIN ALP1-LIKE ISOFORM X1"/>
    <property type="match status" value="1"/>
</dbReference>
<dbReference type="EMBL" id="JANEYG010000584">
    <property type="protein sequence ID" value="KAJ8909416.1"/>
    <property type="molecule type" value="Genomic_DNA"/>
</dbReference>
<gene>
    <name evidence="10" type="ORF">NQ315_015136</name>
</gene>
<dbReference type="AlphaFoldDB" id="A0AAV8V668"/>
<name>A0AAV8V668_9CUCU</name>
<organism evidence="10 11">
    <name type="scientific">Exocentrus adspersus</name>
    <dbReference type="NCBI Taxonomy" id="1586481"/>
    <lineage>
        <taxon>Eukaryota</taxon>
        <taxon>Metazoa</taxon>
        <taxon>Ecdysozoa</taxon>
        <taxon>Arthropoda</taxon>
        <taxon>Hexapoda</taxon>
        <taxon>Insecta</taxon>
        <taxon>Pterygota</taxon>
        <taxon>Neoptera</taxon>
        <taxon>Endopterygota</taxon>
        <taxon>Coleoptera</taxon>
        <taxon>Polyphaga</taxon>
        <taxon>Cucujiformia</taxon>
        <taxon>Chrysomeloidea</taxon>
        <taxon>Cerambycidae</taxon>
        <taxon>Lamiinae</taxon>
        <taxon>Acanthocinini</taxon>
        <taxon>Exocentrus</taxon>
    </lineage>
</organism>
<dbReference type="Proteomes" id="UP001159042">
    <property type="component" value="Unassembled WGS sequence"/>
</dbReference>
<protein>
    <recommendedName>
        <fullName evidence="9">DDE Tnp4 domain-containing protein</fullName>
    </recommendedName>
</protein>
<keyword evidence="11" id="KW-1185">Reference proteome</keyword>